<evidence type="ECO:0000313" key="2">
    <source>
        <dbReference type="EMBL" id="MDY7231167.1"/>
    </source>
</evidence>
<comment type="caution">
    <text evidence="2">The sequence shown here is derived from an EMBL/GenBank/DDBJ whole genome shotgun (WGS) entry which is preliminary data.</text>
</comment>
<name>A0ABU5HCI7_9BACT</name>
<reference evidence="2 3" key="1">
    <citation type="submission" date="2023-12" db="EMBL/GenBank/DDBJ databases">
        <title>the genome sequence of Hyalangium sp. s54d21.</title>
        <authorList>
            <person name="Zhang X."/>
        </authorList>
    </citation>
    <scope>NUCLEOTIDE SEQUENCE [LARGE SCALE GENOMIC DNA]</scope>
    <source>
        <strain evidence="3">s54d21</strain>
    </source>
</reference>
<protein>
    <submittedName>
        <fullName evidence="2">Uncharacterized protein</fullName>
    </submittedName>
</protein>
<dbReference type="RefSeq" id="WP_321549875.1">
    <property type="nucleotide sequence ID" value="NZ_JAXIVS010000013.1"/>
</dbReference>
<keyword evidence="3" id="KW-1185">Reference proteome</keyword>
<dbReference type="EMBL" id="JAXIVS010000013">
    <property type="protein sequence ID" value="MDY7231167.1"/>
    <property type="molecule type" value="Genomic_DNA"/>
</dbReference>
<organism evidence="2 3">
    <name type="scientific">Hyalangium rubrum</name>
    <dbReference type="NCBI Taxonomy" id="3103134"/>
    <lineage>
        <taxon>Bacteria</taxon>
        <taxon>Pseudomonadati</taxon>
        <taxon>Myxococcota</taxon>
        <taxon>Myxococcia</taxon>
        <taxon>Myxococcales</taxon>
        <taxon>Cystobacterineae</taxon>
        <taxon>Archangiaceae</taxon>
        <taxon>Hyalangium</taxon>
    </lineage>
</organism>
<proteinExistence type="predicted"/>
<evidence type="ECO:0000313" key="3">
    <source>
        <dbReference type="Proteomes" id="UP001291309"/>
    </source>
</evidence>
<accession>A0ABU5HCI7</accession>
<feature type="region of interest" description="Disordered" evidence="1">
    <location>
        <begin position="1"/>
        <end position="23"/>
    </location>
</feature>
<dbReference type="Proteomes" id="UP001291309">
    <property type="component" value="Unassembled WGS sequence"/>
</dbReference>
<gene>
    <name evidence="2" type="ORF">SYV04_32560</name>
</gene>
<sequence length="164" mass="17663">MQALKSLEPEETESPTEPQRQVRLAPKPSVTLPAMSLGRLVAREGEGWRVRIGAAEHVLPVDASVDPALLDEALASGARVVVDGSETPIIAGLLATQRALPIDRQGAVNARVRSFSVTAEEKALLRVPGAFLQIMPAEVELYADRVLTRAREMAKILATLIKLN</sequence>
<evidence type="ECO:0000256" key="1">
    <source>
        <dbReference type="SAM" id="MobiDB-lite"/>
    </source>
</evidence>